<dbReference type="RefSeq" id="WP_157589814.1">
    <property type="nucleotide sequence ID" value="NZ_WPIN01000019.1"/>
</dbReference>
<organism evidence="1 2">
    <name type="scientific">Spirosoma arboris</name>
    <dbReference type="NCBI Taxonomy" id="2682092"/>
    <lineage>
        <taxon>Bacteria</taxon>
        <taxon>Pseudomonadati</taxon>
        <taxon>Bacteroidota</taxon>
        <taxon>Cytophagia</taxon>
        <taxon>Cytophagales</taxon>
        <taxon>Cytophagaceae</taxon>
        <taxon>Spirosoma</taxon>
    </lineage>
</organism>
<dbReference type="Proteomes" id="UP000436006">
    <property type="component" value="Unassembled WGS sequence"/>
</dbReference>
<keyword evidence="2" id="KW-1185">Reference proteome</keyword>
<gene>
    <name evidence="1" type="ORF">GO755_33550</name>
</gene>
<protein>
    <submittedName>
        <fullName evidence="1">Uncharacterized protein</fullName>
    </submittedName>
</protein>
<dbReference type="EMBL" id="WPIN01000019">
    <property type="protein sequence ID" value="MVM35002.1"/>
    <property type="molecule type" value="Genomic_DNA"/>
</dbReference>
<reference evidence="1 2" key="1">
    <citation type="submission" date="2019-12" db="EMBL/GenBank/DDBJ databases">
        <title>Spirosoma sp. HMF4905 genome sequencing and assembly.</title>
        <authorList>
            <person name="Kang H."/>
            <person name="Cha I."/>
            <person name="Kim H."/>
            <person name="Joh K."/>
        </authorList>
    </citation>
    <scope>NUCLEOTIDE SEQUENCE [LARGE SCALE GENOMIC DNA]</scope>
    <source>
        <strain evidence="1 2">HMF4905</strain>
    </source>
</reference>
<sequence>MAKKRSIDYYKEPNLSTLSLSTLYRIRKAEKESEGTFYWYFWPCNIKAVLKRCISAKLNEKRIRERNQ</sequence>
<proteinExistence type="predicted"/>
<evidence type="ECO:0000313" key="2">
    <source>
        <dbReference type="Proteomes" id="UP000436006"/>
    </source>
</evidence>
<name>A0A7K1SMH9_9BACT</name>
<dbReference type="AlphaFoldDB" id="A0A7K1SMH9"/>
<evidence type="ECO:0000313" key="1">
    <source>
        <dbReference type="EMBL" id="MVM35002.1"/>
    </source>
</evidence>
<accession>A0A7K1SMH9</accession>
<comment type="caution">
    <text evidence="1">The sequence shown here is derived from an EMBL/GenBank/DDBJ whole genome shotgun (WGS) entry which is preliminary data.</text>
</comment>